<dbReference type="PANTHER" id="PTHR18806:SF4">
    <property type="entry name" value="RNA-BINDING PROTEIN 25"/>
    <property type="match status" value="1"/>
</dbReference>
<dbReference type="GO" id="GO:0005681">
    <property type="term" value="C:spliceosomal complex"/>
    <property type="evidence" value="ECO:0007669"/>
    <property type="project" value="TreeGrafter"/>
</dbReference>
<sequence length="648" mass="71197">MSRYGANWQNANNPNMAPLPPRPPRGGIGSGGYGPGPAGSAMSPSLGMSQGSSASPMGTPGQPPSSIGGTPSSGLAPEAATTLFVGSISPGITDIWLVRLLEACGSLRNLKRVSKAFGFAEYSEPDAVLRAINVLNGRELPAMGPDAKSAQPKKLVVKADEKTKKFLEQYEQTRIATDSDEKDEVDAGSAVEKLIKQMATEAAAGGDNTESRPAYEVPAHLKDLPPEELPEEHRGSVLSEIEQFRQAAAAREEATRRREVELEQQRAAERARRAGQQQQQQQQQGHQPGHANGRSQDPQSYQRPVGFVPASHDQRPESDLEPEELDELQERKRRERKLADERASAAEAERMYAVKERQRLAHWEKELGRDKVEKERAEREAVALLRKWEDWRDDVAREKELFHTDRKRWRHARQPFRQREEEADERDRRAEAEEQERARQETERFLAQQAADMAALAEQQRAAGILVPQEGGLHAPLKLNLTNAAKAEGASEGAAAGAAAAPVVAATALLGEADDDDTGKRASRLKRIELRDNLTEEQKQAQIAKIEEGVPGDAASLFKLQPKWEYIDEATIQGKYKAWADAQIEESLGEKVEELVDFIVETLRAHSTAEDFVGGIEPVLAEEAEPLVGRLWKMLVVDSLAAAAGLVG</sequence>
<evidence type="ECO:0008006" key="7">
    <source>
        <dbReference type="Google" id="ProtNLM"/>
    </source>
</evidence>
<protein>
    <recommendedName>
        <fullName evidence="7">PWI domain-containing protein</fullName>
    </recommendedName>
</protein>
<feature type="domain" description="PWI" evidence="4">
    <location>
        <begin position="555"/>
        <end position="648"/>
    </location>
</feature>
<feature type="compositionally biased region" description="Low complexity" evidence="2">
    <location>
        <begin position="38"/>
        <end position="47"/>
    </location>
</feature>
<dbReference type="PROSITE" id="PS50102">
    <property type="entry name" value="RRM"/>
    <property type="match status" value="1"/>
</dbReference>
<reference evidence="5 6" key="1">
    <citation type="journal article" date="2013" name="Plant Cell">
        <title>The transition from a phytopathogenic smut ancestor to an anamorphic biocontrol agent deciphered by comparative whole-genome analysis.</title>
        <authorList>
            <person name="Lefebvre F."/>
            <person name="Joly D.L."/>
            <person name="Labbe C."/>
            <person name="Teichmann B."/>
            <person name="Linning R."/>
            <person name="Belzile F."/>
            <person name="Bakkeren G."/>
            <person name="Belanger R.R."/>
        </authorList>
    </citation>
    <scope>NUCLEOTIDE SEQUENCE [LARGE SCALE GENOMIC DNA]</scope>
    <source>
        <strain evidence="5 6">PF-1</strain>
    </source>
</reference>
<evidence type="ECO:0000259" key="4">
    <source>
        <dbReference type="PROSITE" id="PS51025"/>
    </source>
</evidence>
<dbReference type="GeneID" id="19320661"/>
<dbReference type="GO" id="GO:0003729">
    <property type="term" value="F:mRNA binding"/>
    <property type="evidence" value="ECO:0007669"/>
    <property type="project" value="TreeGrafter"/>
</dbReference>
<dbReference type="KEGG" id="pfp:PFL1_06589"/>
<dbReference type="eggNOG" id="KOG2253">
    <property type="taxonomic scope" value="Eukaryota"/>
</dbReference>
<dbReference type="Pfam" id="PF00076">
    <property type="entry name" value="RRM_1"/>
    <property type="match status" value="1"/>
</dbReference>
<dbReference type="Gene3D" id="1.20.1390.10">
    <property type="entry name" value="PWI domain"/>
    <property type="match status" value="1"/>
</dbReference>
<accession>A0A061H2A2</accession>
<proteinExistence type="predicted"/>
<dbReference type="CDD" id="cd12446">
    <property type="entry name" value="RRM_RBM25"/>
    <property type="match status" value="1"/>
</dbReference>
<feature type="domain" description="RRM" evidence="3">
    <location>
        <begin position="81"/>
        <end position="162"/>
    </location>
</feature>
<evidence type="ECO:0000259" key="3">
    <source>
        <dbReference type="PROSITE" id="PS50102"/>
    </source>
</evidence>
<keyword evidence="1" id="KW-0694">RNA-binding</keyword>
<dbReference type="InterPro" id="IPR052768">
    <property type="entry name" value="RBM25"/>
</dbReference>
<feature type="compositionally biased region" description="Low complexity" evidence="2">
    <location>
        <begin position="274"/>
        <end position="284"/>
    </location>
</feature>
<feature type="region of interest" description="Disordered" evidence="2">
    <location>
        <begin position="1"/>
        <end position="74"/>
    </location>
</feature>
<gene>
    <name evidence="5" type="ORF">PFL1_06589</name>
</gene>
<evidence type="ECO:0000313" key="5">
    <source>
        <dbReference type="EMBL" id="EPQ25915.1"/>
    </source>
</evidence>
<dbReference type="InterPro" id="IPR035979">
    <property type="entry name" value="RBD_domain_sf"/>
</dbReference>
<dbReference type="InterPro" id="IPR002483">
    <property type="entry name" value="PWI_dom"/>
</dbReference>
<dbReference type="Pfam" id="PF01480">
    <property type="entry name" value="PWI"/>
    <property type="match status" value="1"/>
</dbReference>
<evidence type="ECO:0000313" key="6">
    <source>
        <dbReference type="Proteomes" id="UP000053664"/>
    </source>
</evidence>
<organism evidence="5 6">
    <name type="scientific">Pseudozyma flocculosa PF-1</name>
    <dbReference type="NCBI Taxonomy" id="1277687"/>
    <lineage>
        <taxon>Eukaryota</taxon>
        <taxon>Fungi</taxon>
        <taxon>Dikarya</taxon>
        <taxon>Basidiomycota</taxon>
        <taxon>Ustilaginomycotina</taxon>
        <taxon>Ustilaginomycetes</taxon>
        <taxon>Ustilaginales</taxon>
        <taxon>Ustilaginaceae</taxon>
        <taxon>Pseudozyma</taxon>
    </lineage>
</organism>
<dbReference type="InterPro" id="IPR034268">
    <property type="entry name" value="RBM25_RRM"/>
</dbReference>
<feature type="compositionally biased region" description="Basic residues" evidence="2">
    <location>
        <begin position="406"/>
        <end position="416"/>
    </location>
</feature>
<feature type="compositionally biased region" description="Low complexity" evidence="2">
    <location>
        <begin position="58"/>
        <end position="74"/>
    </location>
</feature>
<evidence type="ECO:0000256" key="2">
    <source>
        <dbReference type="SAM" id="MobiDB-lite"/>
    </source>
</evidence>
<dbReference type="SUPFAM" id="SSF54928">
    <property type="entry name" value="RNA-binding domain, RBD"/>
    <property type="match status" value="1"/>
</dbReference>
<dbReference type="SMART" id="SM00311">
    <property type="entry name" value="PWI"/>
    <property type="match status" value="1"/>
</dbReference>
<evidence type="ECO:0000256" key="1">
    <source>
        <dbReference type="PROSITE-ProRule" id="PRU00176"/>
    </source>
</evidence>
<dbReference type="InterPro" id="IPR012677">
    <property type="entry name" value="Nucleotide-bd_a/b_plait_sf"/>
</dbReference>
<dbReference type="OrthoDB" id="6275295at2759"/>
<dbReference type="RefSeq" id="XP_007882322.1">
    <property type="nucleotide sequence ID" value="XM_007884131.1"/>
</dbReference>
<dbReference type="EMBL" id="KE361649">
    <property type="protein sequence ID" value="EPQ25915.1"/>
    <property type="molecule type" value="Genomic_DNA"/>
</dbReference>
<dbReference type="SMART" id="SM00360">
    <property type="entry name" value="RRM"/>
    <property type="match status" value="1"/>
</dbReference>
<feature type="region of interest" description="Disordered" evidence="2">
    <location>
        <begin position="248"/>
        <end position="350"/>
    </location>
</feature>
<feature type="compositionally biased region" description="Basic and acidic residues" evidence="2">
    <location>
        <begin position="250"/>
        <end position="272"/>
    </location>
</feature>
<feature type="compositionally biased region" description="Basic and acidic residues" evidence="2">
    <location>
        <begin position="328"/>
        <end position="350"/>
    </location>
</feature>
<feature type="compositionally biased region" description="Polar residues" evidence="2">
    <location>
        <begin position="293"/>
        <end position="302"/>
    </location>
</feature>
<dbReference type="AlphaFoldDB" id="A0A061H2A2"/>
<dbReference type="Proteomes" id="UP000053664">
    <property type="component" value="Unassembled WGS sequence"/>
</dbReference>
<dbReference type="PANTHER" id="PTHR18806">
    <property type="entry name" value="RBM25 PROTEIN"/>
    <property type="match status" value="1"/>
</dbReference>
<feature type="region of interest" description="Disordered" evidence="2">
    <location>
        <begin position="406"/>
        <end position="440"/>
    </location>
</feature>
<dbReference type="Gene3D" id="3.30.70.330">
    <property type="match status" value="1"/>
</dbReference>
<dbReference type="PROSITE" id="PS51025">
    <property type="entry name" value="PWI"/>
    <property type="match status" value="1"/>
</dbReference>
<dbReference type="InterPro" id="IPR000504">
    <property type="entry name" value="RRM_dom"/>
</dbReference>
<name>A0A061H2A2_9BASI</name>
<feature type="compositionally biased region" description="Basic and acidic residues" evidence="2">
    <location>
        <begin position="417"/>
        <end position="440"/>
    </location>
</feature>
<feature type="compositionally biased region" description="Gly residues" evidence="2">
    <location>
        <begin position="26"/>
        <end position="37"/>
    </location>
</feature>
<dbReference type="HOGENOM" id="CLU_009938_1_1_1"/>